<dbReference type="Gene3D" id="2.30.38.10">
    <property type="entry name" value="Luciferase, Domain 3"/>
    <property type="match status" value="2"/>
</dbReference>
<dbReference type="Gene3D" id="3.30.559.10">
    <property type="entry name" value="Chloramphenicol acetyltransferase-like domain"/>
    <property type="match status" value="4"/>
</dbReference>
<dbReference type="SUPFAM" id="SSF47336">
    <property type="entry name" value="ACP-like"/>
    <property type="match status" value="3"/>
</dbReference>
<feature type="non-terminal residue" evidence="7">
    <location>
        <position position="1"/>
    </location>
</feature>
<dbReference type="RefSeq" id="WP_198898089.1">
    <property type="nucleotide sequence ID" value="NZ_JAEKOZ010000064.1"/>
</dbReference>
<dbReference type="Pfam" id="PF00501">
    <property type="entry name" value="AMP-binding"/>
    <property type="match status" value="3"/>
</dbReference>
<keyword evidence="3" id="KW-0597">Phosphoprotein</keyword>
<dbReference type="CDD" id="cd05930">
    <property type="entry name" value="A_NRPS"/>
    <property type="match status" value="1"/>
</dbReference>
<dbReference type="Gene3D" id="3.30.559.30">
    <property type="entry name" value="Nonribosomal peptide synthetase, condensation domain"/>
    <property type="match status" value="4"/>
</dbReference>
<dbReference type="InterPro" id="IPR010060">
    <property type="entry name" value="NRPS_synth"/>
</dbReference>
<keyword evidence="4" id="KW-0677">Repeat</keyword>
<dbReference type="CDD" id="cd19543">
    <property type="entry name" value="DCL_NRPS"/>
    <property type="match status" value="1"/>
</dbReference>
<dbReference type="InterPro" id="IPR020845">
    <property type="entry name" value="AMP-binding_CS"/>
</dbReference>
<feature type="domain" description="Carrier" evidence="6">
    <location>
        <begin position="2190"/>
        <end position="2264"/>
    </location>
</feature>
<dbReference type="PANTHER" id="PTHR45527:SF1">
    <property type="entry name" value="FATTY ACID SYNTHASE"/>
    <property type="match status" value="1"/>
</dbReference>
<evidence type="ECO:0000256" key="1">
    <source>
        <dbReference type="ARBA" id="ARBA00001957"/>
    </source>
</evidence>
<dbReference type="Gene3D" id="3.30.300.30">
    <property type="match status" value="3"/>
</dbReference>
<dbReference type="Pfam" id="PF13193">
    <property type="entry name" value="AMP-binding_C"/>
    <property type="match status" value="3"/>
</dbReference>
<dbReference type="Gene3D" id="3.40.50.980">
    <property type="match status" value="4"/>
</dbReference>
<dbReference type="CDD" id="cd19540">
    <property type="entry name" value="LCL_NRPS-like"/>
    <property type="match status" value="2"/>
</dbReference>
<comment type="cofactor">
    <cofactor evidence="1">
        <name>pantetheine 4'-phosphate</name>
        <dbReference type="ChEBI" id="CHEBI:47942"/>
    </cofactor>
</comment>
<dbReference type="CDD" id="cd12117">
    <property type="entry name" value="A_NRPS_Srf_like"/>
    <property type="match status" value="1"/>
</dbReference>
<feature type="non-terminal residue" evidence="7">
    <location>
        <position position="3298"/>
    </location>
</feature>
<reference evidence="7 8" key="1">
    <citation type="submission" date="2020-12" db="EMBL/GenBank/DDBJ databases">
        <title>Streptomyces typhae sp. nov., a novel endophytic actinomycete isolated from the root of cattail pollen (Typha angustifolia L.).</title>
        <authorList>
            <person name="Peng C."/>
            <person name="Liu C."/>
        </authorList>
    </citation>
    <scope>NUCLEOTIDE SEQUENCE [LARGE SCALE GENOMIC DNA]</scope>
    <source>
        <strain evidence="7 8">JCM 4753</strain>
    </source>
</reference>
<dbReference type="InterPro" id="IPR025110">
    <property type="entry name" value="AMP-bd_C"/>
</dbReference>
<dbReference type="Pfam" id="PF00550">
    <property type="entry name" value="PP-binding"/>
    <property type="match status" value="3"/>
</dbReference>
<dbReference type="Pfam" id="PF00668">
    <property type="entry name" value="Condensation"/>
    <property type="match status" value="4"/>
</dbReference>
<keyword evidence="2" id="KW-0596">Phosphopantetheine</keyword>
<dbReference type="InterPro" id="IPR009081">
    <property type="entry name" value="PP-bd_ACP"/>
</dbReference>
<protein>
    <submittedName>
        <fullName evidence="7">Amino acid adenylation domain-containing protein</fullName>
    </submittedName>
</protein>
<feature type="domain" description="Carrier" evidence="6">
    <location>
        <begin position="77"/>
        <end position="152"/>
    </location>
</feature>
<dbReference type="NCBIfam" id="TIGR01720">
    <property type="entry name" value="NRPS-para261"/>
    <property type="match status" value="1"/>
</dbReference>
<evidence type="ECO:0000256" key="5">
    <source>
        <dbReference type="ARBA" id="ARBA00023194"/>
    </source>
</evidence>
<dbReference type="NCBIfam" id="NF003417">
    <property type="entry name" value="PRK04813.1"/>
    <property type="match status" value="4"/>
</dbReference>
<dbReference type="Proteomes" id="UP000634780">
    <property type="component" value="Unassembled WGS sequence"/>
</dbReference>
<evidence type="ECO:0000256" key="2">
    <source>
        <dbReference type="ARBA" id="ARBA00022450"/>
    </source>
</evidence>
<keyword evidence="8" id="KW-1185">Reference proteome</keyword>
<proteinExistence type="predicted"/>
<dbReference type="InterPro" id="IPR023213">
    <property type="entry name" value="CAT-like_dom_sf"/>
</dbReference>
<accession>A0ABS0XJW5</accession>
<gene>
    <name evidence="7" type="ORF">JGB26_40640</name>
</gene>
<evidence type="ECO:0000313" key="8">
    <source>
        <dbReference type="Proteomes" id="UP000634780"/>
    </source>
</evidence>
<dbReference type="PROSITE" id="PS00012">
    <property type="entry name" value="PHOSPHOPANTETHEINE"/>
    <property type="match status" value="3"/>
</dbReference>
<name>A0ABS0XJW5_9ACTN</name>
<comment type="caution">
    <text evidence="7">The sequence shown here is derived from an EMBL/GenBank/DDBJ whole genome shotgun (WGS) entry which is preliminary data.</text>
</comment>
<dbReference type="SUPFAM" id="SSF52777">
    <property type="entry name" value="CoA-dependent acyltransferases"/>
    <property type="match status" value="8"/>
</dbReference>
<dbReference type="InterPro" id="IPR036736">
    <property type="entry name" value="ACP-like_sf"/>
</dbReference>
<dbReference type="InterPro" id="IPR020806">
    <property type="entry name" value="PKS_PP-bd"/>
</dbReference>
<dbReference type="SUPFAM" id="SSF56801">
    <property type="entry name" value="Acetyl-CoA synthetase-like"/>
    <property type="match status" value="4"/>
</dbReference>
<dbReference type="InterPro" id="IPR010071">
    <property type="entry name" value="AA_adenyl_dom"/>
</dbReference>
<dbReference type="InterPro" id="IPR000873">
    <property type="entry name" value="AMP-dep_synth/lig_dom"/>
</dbReference>
<dbReference type="InterPro" id="IPR006162">
    <property type="entry name" value="Ppantetheine_attach_site"/>
</dbReference>
<dbReference type="Gene3D" id="1.10.1200.10">
    <property type="entry name" value="ACP-like"/>
    <property type="match status" value="3"/>
</dbReference>
<feature type="domain" description="Carrier" evidence="6">
    <location>
        <begin position="1136"/>
        <end position="1211"/>
    </location>
</feature>
<dbReference type="PANTHER" id="PTHR45527">
    <property type="entry name" value="NONRIBOSOMAL PEPTIDE SYNTHETASE"/>
    <property type="match status" value="1"/>
</dbReference>
<dbReference type="PROSITE" id="PS00455">
    <property type="entry name" value="AMP_BINDING"/>
    <property type="match status" value="2"/>
</dbReference>
<dbReference type="PROSITE" id="PS50075">
    <property type="entry name" value="CARRIER"/>
    <property type="match status" value="3"/>
</dbReference>
<dbReference type="InterPro" id="IPR042099">
    <property type="entry name" value="ANL_N_sf"/>
</dbReference>
<evidence type="ECO:0000256" key="3">
    <source>
        <dbReference type="ARBA" id="ARBA00022553"/>
    </source>
</evidence>
<dbReference type="SMART" id="SM00823">
    <property type="entry name" value="PKS_PP"/>
    <property type="match status" value="3"/>
</dbReference>
<dbReference type="Gene3D" id="3.40.50.12780">
    <property type="entry name" value="N-terminal domain of ligase-like"/>
    <property type="match status" value="1"/>
</dbReference>
<dbReference type="InterPro" id="IPR045851">
    <property type="entry name" value="AMP-bd_C_sf"/>
</dbReference>
<sequence length="3298" mass="355148">AGVDSGNQLVAYVVPADATADGPTPAELRSYLADRLPAHLVPASMVAIPELPLTANGKLDRKALPAPDFAAVATGRTPRTPQEELLCGLFAEVLGLDRVGIDDSFFDLGGHSLLATRLVSRVRAVLGVELPIRMVFTAPTVVDLVEHLGQGERVRPPLTRVTPRPERVPLSFAQRRLWFIDRFEGLSATYNAPFPLRLKGELDADALRAAVRDVVARHESLRTVFAEDEDGVPFQRVLPAAEAHVDVPVLEVEPAGLERAIVDFMSHRFDLAAEIPVKAVLLRLGAADHMLVWLVHHIACDGASMAPMARDLTTAYTARVADGLPQWTELPAQYVDYTLWQRDLLGDGNDPDSLLSAQVAYWQEELADIPQPLQLPTDRPRPAEASHRGDSLEFTLDAELMTTVDQLARTHGATSSMVLEAALAVLLHSLGGGDDITIGSPIANRTDEGLADLVGFFVNTWVLRTRLAGNPTFTDVLDDVRTKSLAAYDHQDVPFERLVEALNPERSTAYAPLFQVMFAWQNNSRQDFALPGLDVALEWPHSQSSKFDLTFNLMAETGPGGAVGSVEYATDLFDATTVRKLADRYVRLLRQLTADPRRRIGSVDLLAADERELVLRGFNDTAKPAVRHSMAEVIAEHVTAAPDRLAVVSAEQELTYRELDARANRLARVLIAHGVRRDSVVGLALPRSADQVVAVIAILKAGGCYLPLDPEYPAERLAYMLRDSAPPLVVTDTENASSLPDNVCPALVLDEPDTAAAVARESAEPLTVAGHPDQLAYVMYTSGSTGRPKGVGVTQRGVVRLSAESGYREGAHERVLTQCAQAFDCNTYEQWFPLLKGGTLVIAPPGHVDTATLARLVTEHRLTAVMSSSGIFRVIAEELPEAFAGLRDTLTGGEVVPRSAYENILAACPGTRVINGYGPTEATMACTFHGVTAHEGIGVLGEIGRPMDNTRIYLLDSALRPVLPGVPGELYIAGDRLARGYLGRFDLTAERFVACPFGDTPGERMYRTGDIATWTPEGSLVYHGRADTQVKIRGFRIEPGEVEAALTRHGAVAQAVVITRDSAEFGKQLIAYTVPSVTESGTDLADLRSFAAGQLPDHMVPSAFVSLDSIPLSPSGKVDHRALPEPEFTSAKPYRRPRTPAEETLAGVFADVLGADRVGIDDSFFDLGGHSLLATRLVSRIRAALGVELPIRTVFAAPTVAALAERLDQGERVRPPLTRVEPRPERAPLSYAQRRLWFIDRFEGPSATYNAPFPLRLSGELDAVALAAAMRDVVARHESLRTVFAEDEDGVPCQRVLPAHEAQLDVAVVDVEPGGVAAALAEFAAHRFDLAQEIPVKAALLRLGAADHVLVWLVHHIACDGASLAPMARDLNTAYTARLADGLPQWTELPAQYVDYTLWQRDLLGDENDPNSLLSTQVAYWREELADIPQPLQLPTDRPRPRRASHDGAAVEFSVDNRIMSAVADLARTHGATESMVLEAALAVLLHGLGGGDDITIGSPIANRTDENLTDLVGFFVNTWVLRTRLAGNPTFADVLDQVRAKSLAAYDHQDVPFERLVEELNPERSTAYAPLFQVMFAWQNVDLDGFELPGLGVEFERAYSDSAKFDLTFHMVDLPELGGVVGSLEYATDLFDDPTVRKLADRYVRLLDRLTADPRQHVRGVELVEPDERELVLSAFNDTAAATPELTAAELFAQRAAATPEATALVCEDQKWSYAELAARAGRLAAELAGRGVGPETVVGLALPRSADLVVAMLGIWRAGGAYLPIDPKYPSSRLDFILADARPALVLTDASAVCVLTGADVPHLLVDDLDLDPDAHDTPARDREPAVVRPLNAAYVMYTSGSTGTPKGVTVTHRDVVNGVLRLAEAVDIHAGTRMLAGTSVNFDVSVFEIVTTLAAGGTVELVRDVLVIGERGGWDGGVISTVPSVFAELVDQIGDRIEADAVVFAGEALPAALVRSAHEALPGVRVVNAYGQTESFYATTFTADTERTGGTSAPIGTPLGNMRTYVLGSGLAPVPVGVVGELYVAGNVARGYHGRASLTAERFLPDPFGPPGARMYRTGDRARWTSQGHLEYVSRDDAQVKVRGFRIEPGEIEAALTAHAGVAQAVVGTRDVRGSTQLVGYVVPAADAGIGAGVSAKALRAFVAERLPEFMVPSVFVTLDRLPLAPNGKLDHSALPEPECTGGEYHAPRTAAEEILAAVYAEVLGLDRVGVDDDFFAIGGDSIRSIQVVSRARAQGVEVTPRQIFECRTVAELADVAAAGRQATVLAELDGGGVGWMPLLPIGRYLLELADQGGGFGRFAMSMEVELPGGIDERGLAATLGAVLDHHDILRSRLVVTADGDAGLHVTAPGSVDPAALIHRVACDGRWDEAAWRDRAAAELDRATGRLDPAAGVMAQFVWCDPGPGTPGRLLLVLHHFLVDGVSWRVLLPDLAAAWTDIRDGRTPRLEPVATSVRRWSHALAEEATSPRRTAELDHWRAVVSGPDPDLGSRAFDPAVDVSGTVAHVSVELPVAATEALLTTVPAAFRTGVNDGLLTAFGLALAKWRRARGVDEPSALIRLEGHGREEEAAPGADLSRTVGWLTSMFPVRVDVGGVDLEDAFSGGRAAGQVLKAVKEQLHAVPGNGIGYGLLRYLNPETADILKPATGGQISFNYLGRFAEDTPEELRGLGWTPADDNGLRGAELDADMPAMATIEVTSLVSDTAQGPRLTAQLSFPSGLLAHDDARELIELWRSALENLALHAAAPGSGGLTPSDVPLVRVSQRDLDRWHDRYPGAVADVWPVTATQSGILFHGMLAESSFDAYHTQLAFSLSGNVDPERMRTAGQALLDRHAALRTAFVTSAAGEQVQLVLEDVELPWQAVDLTDLDEAERDAAFERLLAADQAVHFEPDRPPLLRLSLIRRGPDRTELVFTANHALYDGWSIPHLLRELLRLYGSGGAPSALPRVRPYRDFLVWLSQQDEEAAARAWARELDGVTEPTLLATRAGATTESEGLGQIEVPLPDPAARELSRRASELGVTLNTLLQGTWGLLLGYLTDRRDVVLGTTVSGRPPQVAGVDEMVGLFINTLPVRVTWAPDATLAQTLTSLQERQTPLLDHHHHSLSRIHETMGLPTLFDTMVVLESYPVDEAGLEEAHAVAGAALTGVRATTGTHYPLAVVAAAEPHLRAELQYQENLFPKAAAERIAARFGQLLERVAADPHLPVARLDLLDGTERDQVLERFNDTGRERAGCGIAEVFQEQATADPERVALVSGEEELSYADLDERSNRLARVLVARGVGRDAVVGLALPRSVDQV</sequence>
<evidence type="ECO:0000259" key="6">
    <source>
        <dbReference type="PROSITE" id="PS50075"/>
    </source>
</evidence>
<dbReference type="EMBL" id="JAEKOZ010000064">
    <property type="protein sequence ID" value="MBJ3813286.1"/>
    <property type="molecule type" value="Genomic_DNA"/>
</dbReference>
<evidence type="ECO:0000313" key="7">
    <source>
        <dbReference type="EMBL" id="MBJ3813286.1"/>
    </source>
</evidence>
<keyword evidence="5" id="KW-0045">Antibiotic biosynthesis</keyword>
<dbReference type="NCBIfam" id="TIGR01733">
    <property type="entry name" value="AA-adenyl-dom"/>
    <property type="match status" value="2"/>
</dbReference>
<organism evidence="7 8">
    <name type="scientific">Streptomyces flavofungini</name>
    <dbReference type="NCBI Taxonomy" id="68200"/>
    <lineage>
        <taxon>Bacteria</taxon>
        <taxon>Bacillati</taxon>
        <taxon>Actinomycetota</taxon>
        <taxon>Actinomycetes</taxon>
        <taxon>Kitasatosporales</taxon>
        <taxon>Streptomycetaceae</taxon>
        <taxon>Streptomyces</taxon>
    </lineage>
</organism>
<dbReference type="InterPro" id="IPR001242">
    <property type="entry name" value="Condensation_dom"/>
</dbReference>
<evidence type="ECO:0000256" key="4">
    <source>
        <dbReference type="ARBA" id="ARBA00022737"/>
    </source>
</evidence>